<sequence>MAASYPPDHGSLLAVSDLHVSHRGNRPVVEAIRPRHEDDWLIVAGDVSDTVADLQWTLKLLKDRFRTVIWAPGNHELWTPPHEELKLRGDDRYRHLVEVSRELGVITPEDPYPVWTNPEDGEELVVAPLFLLYDYSWRPEGMTLPEALAYARETRVVCTDEFFLHPDPYPTRQDWAEARLLTTEARLADIPADRRTVLVSHWPLHRAPTTILRWPHFAMWCGMDRTTDWHRRFRAAAAVYGHLHIPLTISVDGVRFEEVSLGYPREWKDRTPNPPRPVRSIFPADPERKPIGHTKLKAWAAARMAQHAAERAAGAVASKLTGAEKTRKGRERLYRMNP</sequence>
<feature type="compositionally biased region" description="Basic and acidic residues" evidence="1">
    <location>
        <begin position="322"/>
        <end position="338"/>
    </location>
</feature>
<dbReference type="Proteomes" id="UP001612915">
    <property type="component" value="Unassembled WGS sequence"/>
</dbReference>
<dbReference type="InterPro" id="IPR052963">
    <property type="entry name" value="Pantetheine_PDE"/>
</dbReference>
<dbReference type="PANTHER" id="PTHR36492:SF2">
    <property type="entry name" value="[ACYL-CARRIER-PROTEIN] PHOSPHODIESTERASE PPTH"/>
    <property type="match status" value="1"/>
</dbReference>
<evidence type="ECO:0000313" key="4">
    <source>
        <dbReference type="Proteomes" id="UP001612915"/>
    </source>
</evidence>
<keyword evidence="4" id="KW-1185">Reference proteome</keyword>
<accession>A0ABW8ARN8</accession>
<protein>
    <submittedName>
        <fullName evidence="3">Metallophosphoesterase family protein</fullName>
        <ecNumber evidence="3">3.1.-.-</ecNumber>
    </submittedName>
</protein>
<dbReference type="EMBL" id="JBITLV010000006">
    <property type="protein sequence ID" value="MFI7589065.1"/>
    <property type="molecule type" value="Genomic_DNA"/>
</dbReference>
<dbReference type="CDD" id="cd00838">
    <property type="entry name" value="MPP_superfamily"/>
    <property type="match status" value="1"/>
</dbReference>
<name>A0ABW8ARN8_9ACTN</name>
<feature type="region of interest" description="Disordered" evidence="1">
    <location>
        <begin position="314"/>
        <end position="338"/>
    </location>
</feature>
<evidence type="ECO:0000256" key="1">
    <source>
        <dbReference type="SAM" id="MobiDB-lite"/>
    </source>
</evidence>
<gene>
    <name evidence="3" type="ORF">ACIB24_18540</name>
</gene>
<proteinExistence type="predicted"/>
<reference evidence="3 4" key="1">
    <citation type="submission" date="2024-10" db="EMBL/GenBank/DDBJ databases">
        <title>The Natural Products Discovery Center: Release of the First 8490 Sequenced Strains for Exploring Actinobacteria Biosynthetic Diversity.</title>
        <authorList>
            <person name="Kalkreuter E."/>
            <person name="Kautsar S.A."/>
            <person name="Yang D."/>
            <person name="Bader C.D."/>
            <person name="Teijaro C.N."/>
            <person name="Fluegel L."/>
            <person name="Davis C.M."/>
            <person name="Simpson J.R."/>
            <person name="Lauterbach L."/>
            <person name="Steele A.D."/>
            <person name="Gui C."/>
            <person name="Meng S."/>
            <person name="Li G."/>
            <person name="Viehrig K."/>
            <person name="Ye F."/>
            <person name="Su P."/>
            <person name="Kiefer A.F."/>
            <person name="Nichols A."/>
            <person name="Cepeda A.J."/>
            <person name="Yan W."/>
            <person name="Fan B."/>
            <person name="Jiang Y."/>
            <person name="Adhikari A."/>
            <person name="Zheng C.-J."/>
            <person name="Schuster L."/>
            <person name="Cowan T.M."/>
            <person name="Smanski M.J."/>
            <person name="Chevrette M.G."/>
            <person name="De Carvalho L.P.S."/>
            <person name="Shen B."/>
        </authorList>
    </citation>
    <scope>NUCLEOTIDE SEQUENCE [LARGE SCALE GENOMIC DNA]</scope>
    <source>
        <strain evidence="3 4">NPDC049639</strain>
    </source>
</reference>
<dbReference type="Pfam" id="PF00149">
    <property type="entry name" value="Metallophos"/>
    <property type="match status" value="1"/>
</dbReference>
<dbReference type="PANTHER" id="PTHR36492">
    <property type="match status" value="1"/>
</dbReference>
<comment type="caution">
    <text evidence="3">The sequence shown here is derived from an EMBL/GenBank/DDBJ whole genome shotgun (WGS) entry which is preliminary data.</text>
</comment>
<dbReference type="RefSeq" id="WP_398283391.1">
    <property type="nucleotide sequence ID" value="NZ_JBITLV010000006.1"/>
</dbReference>
<dbReference type="EC" id="3.1.-.-" evidence="3"/>
<evidence type="ECO:0000259" key="2">
    <source>
        <dbReference type="Pfam" id="PF00149"/>
    </source>
</evidence>
<keyword evidence="3" id="KW-0378">Hydrolase</keyword>
<organism evidence="3 4">
    <name type="scientific">Spongisporangium articulatum</name>
    <dbReference type="NCBI Taxonomy" id="3362603"/>
    <lineage>
        <taxon>Bacteria</taxon>
        <taxon>Bacillati</taxon>
        <taxon>Actinomycetota</taxon>
        <taxon>Actinomycetes</taxon>
        <taxon>Kineosporiales</taxon>
        <taxon>Kineosporiaceae</taxon>
        <taxon>Spongisporangium</taxon>
    </lineage>
</organism>
<dbReference type="InterPro" id="IPR029052">
    <property type="entry name" value="Metallo-depent_PP-like"/>
</dbReference>
<dbReference type="Gene3D" id="3.60.21.10">
    <property type="match status" value="1"/>
</dbReference>
<feature type="region of interest" description="Disordered" evidence="1">
    <location>
        <begin position="267"/>
        <end position="287"/>
    </location>
</feature>
<dbReference type="GO" id="GO:0016787">
    <property type="term" value="F:hydrolase activity"/>
    <property type="evidence" value="ECO:0007669"/>
    <property type="project" value="UniProtKB-KW"/>
</dbReference>
<feature type="domain" description="Calcineurin-like phosphoesterase" evidence="2">
    <location>
        <begin position="12"/>
        <end position="246"/>
    </location>
</feature>
<dbReference type="InterPro" id="IPR004843">
    <property type="entry name" value="Calcineurin-like_PHP"/>
</dbReference>
<dbReference type="SUPFAM" id="SSF56300">
    <property type="entry name" value="Metallo-dependent phosphatases"/>
    <property type="match status" value="1"/>
</dbReference>
<evidence type="ECO:0000313" key="3">
    <source>
        <dbReference type="EMBL" id="MFI7589065.1"/>
    </source>
</evidence>